<evidence type="ECO:0000256" key="1">
    <source>
        <dbReference type="SAM" id="SignalP"/>
    </source>
</evidence>
<feature type="signal peptide" evidence="1">
    <location>
        <begin position="1"/>
        <end position="21"/>
    </location>
</feature>
<feature type="domain" description="DUF1214" evidence="2">
    <location>
        <begin position="261"/>
        <end position="335"/>
    </location>
</feature>
<dbReference type="Gene3D" id="2.60.120.1600">
    <property type="match status" value="1"/>
</dbReference>
<dbReference type="InterPro" id="IPR010679">
    <property type="entry name" value="DUF1254"/>
</dbReference>
<proteinExistence type="predicted"/>
<dbReference type="PANTHER" id="PTHR36509:SF2">
    <property type="entry name" value="BLL3101 PROTEIN"/>
    <property type="match status" value="1"/>
</dbReference>
<dbReference type="Proteomes" id="UP000031670">
    <property type="component" value="Unassembled WGS sequence"/>
</dbReference>
<feature type="domain" description="DUF1254" evidence="3">
    <location>
        <begin position="61"/>
        <end position="121"/>
    </location>
</feature>
<reference evidence="4 5" key="1">
    <citation type="submission" date="2015-01" db="EMBL/GenBank/DDBJ databases">
        <title>Vibrio sp. C5 JCM 19232 whole genome shotgun sequence.</title>
        <authorList>
            <person name="Sawabe T."/>
            <person name="Meirelles P."/>
            <person name="Feng G."/>
            <person name="Sayaka M."/>
            <person name="Hattori M."/>
            <person name="Ohkuma M."/>
        </authorList>
    </citation>
    <scope>NUCLEOTIDE SEQUENCE [LARGE SCALE GENOMIC DNA]</scope>
    <source>
        <strain evidence="4 5">JCM19232</strain>
    </source>
</reference>
<feature type="chain" id="PRO_5002123009" description="DUF1254 domain-containing protein" evidence="1">
    <location>
        <begin position="22"/>
        <end position="351"/>
    </location>
</feature>
<dbReference type="InterPro" id="IPR010621">
    <property type="entry name" value="DUF1214"/>
</dbReference>
<dbReference type="PANTHER" id="PTHR36509">
    <property type="entry name" value="BLL3101 PROTEIN"/>
    <property type="match status" value="1"/>
</dbReference>
<dbReference type="Pfam" id="PF06863">
    <property type="entry name" value="DUF1254"/>
    <property type="match status" value="1"/>
</dbReference>
<evidence type="ECO:0008006" key="6">
    <source>
        <dbReference type="Google" id="ProtNLM"/>
    </source>
</evidence>
<gene>
    <name evidence="4" type="ORF">JCM19232_2535</name>
</gene>
<dbReference type="Pfam" id="PF06742">
    <property type="entry name" value="DUF1214"/>
    <property type="match status" value="1"/>
</dbReference>
<evidence type="ECO:0000313" key="4">
    <source>
        <dbReference type="EMBL" id="GAM63555.1"/>
    </source>
</evidence>
<comment type="caution">
    <text evidence="4">The sequence shown here is derived from an EMBL/GenBank/DDBJ whole genome shotgun (WGS) entry which is preliminary data.</text>
</comment>
<keyword evidence="1" id="KW-0732">Signal</keyword>
<dbReference type="SUPFAM" id="SSF160935">
    <property type="entry name" value="VPA0735-like"/>
    <property type="match status" value="1"/>
</dbReference>
<sequence length="351" mass="38866">MKKLALVVALGLNMAALPVMAEEVSTEAEFFSKDGAITTKENYPIFESSRQILKNQDLAGINKLLHKRELTPTDQQPVVRMNRDTYYSLAVVDVSKGASITLPEIPEGKYMSMQVVTEDHRIQAMQYGSGTFDLSTHTGEHVYIVVRLDATFSKEEAHKIQDQMHIDANSNNKFSAEQVDQASFVKVEKELKARMPTILKRDGATALTGMFTDPNDESKELFTEEKYAVGAAIGWGGAQMQDNIYEVSGNYPADTCHQATFEDPKNQAFWSITVYDKAGFMFNDVANVSSNTAEKNADGTYTVSFGCGEDAPNNIETANKSGVFNLGIRHYMPSQLVKDGFRVLPTVKPVK</sequence>
<name>A0A0B8P9R6_9VIBR</name>
<dbReference type="EMBL" id="BBSA01000009">
    <property type="protein sequence ID" value="GAM63555.1"/>
    <property type="molecule type" value="Genomic_DNA"/>
</dbReference>
<protein>
    <recommendedName>
        <fullName evidence="6">DUF1254 domain-containing protein</fullName>
    </recommendedName>
</protein>
<organism evidence="4 5">
    <name type="scientific">Vibrio ishigakensis</name>
    <dbReference type="NCBI Taxonomy" id="1481914"/>
    <lineage>
        <taxon>Bacteria</taxon>
        <taxon>Pseudomonadati</taxon>
        <taxon>Pseudomonadota</taxon>
        <taxon>Gammaproteobacteria</taxon>
        <taxon>Vibrionales</taxon>
        <taxon>Vibrionaceae</taxon>
        <taxon>Vibrio</taxon>
    </lineage>
</organism>
<reference evidence="4 5" key="2">
    <citation type="submission" date="2015-01" db="EMBL/GenBank/DDBJ databases">
        <authorList>
            <consortium name="NBRP consortium"/>
            <person name="Sawabe T."/>
            <person name="Meirelles P."/>
            <person name="Feng G."/>
            <person name="Sayaka M."/>
            <person name="Hattori M."/>
            <person name="Ohkuma M."/>
        </authorList>
    </citation>
    <scope>NUCLEOTIDE SEQUENCE [LARGE SCALE GENOMIC DNA]</scope>
    <source>
        <strain evidence="4 5">JCM19232</strain>
    </source>
</reference>
<evidence type="ECO:0000259" key="3">
    <source>
        <dbReference type="Pfam" id="PF06863"/>
    </source>
</evidence>
<dbReference type="AlphaFoldDB" id="A0A0B8P9R6"/>
<accession>A0A0B8P9R6</accession>
<evidence type="ECO:0000313" key="5">
    <source>
        <dbReference type="Proteomes" id="UP000031670"/>
    </source>
</evidence>
<evidence type="ECO:0000259" key="2">
    <source>
        <dbReference type="Pfam" id="PF06742"/>
    </source>
</evidence>